<reference evidence="2 3" key="2">
    <citation type="submission" date="2021-01" db="EMBL/GenBank/DDBJ databases">
        <title>Genomic Encyclopedia of Type Strains, Phase IV (KMG-IV): sequencing the most valuable type-strain genomes for metagenomic binning, comparative biology and taxonomic classification.</title>
        <authorList>
            <person name="Goeker M."/>
        </authorList>
    </citation>
    <scope>NUCLEOTIDE SEQUENCE [LARGE SCALE GENOMIC DNA]</scope>
    <source>
        <strain evidence="2 3">DSM 6130</strain>
    </source>
</reference>
<dbReference type="Gene3D" id="3.90.190.10">
    <property type="entry name" value="Protein tyrosine phosphatase superfamily"/>
    <property type="match status" value="1"/>
</dbReference>
<accession>A0A9W6MSW9</accession>
<keyword evidence="3" id="KW-1185">Reference proteome</keyword>
<dbReference type="Proteomes" id="UP000758856">
    <property type="component" value="Unassembled WGS sequence"/>
</dbReference>
<gene>
    <name evidence="1" type="ORF">GCM10008170_25050</name>
    <name evidence="2" type="ORF">JOD31_002519</name>
</gene>
<name>A0A9W6MSW9_9HYPH</name>
<evidence type="ECO:0000313" key="2">
    <source>
        <dbReference type="EMBL" id="MBM7852277.1"/>
    </source>
</evidence>
<dbReference type="InterPro" id="IPR029021">
    <property type="entry name" value="Prot-tyrosine_phosphatase-like"/>
</dbReference>
<dbReference type="Proteomes" id="UP001143400">
    <property type="component" value="Unassembled WGS sequence"/>
</dbReference>
<proteinExistence type="predicted"/>
<evidence type="ECO:0000313" key="1">
    <source>
        <dbReference type="EMBL" id="GLK56486.1"/>
    </source>
</evidence>
<reference evidence="1" key="1">
    <citation type="journal article" date="2014" name="Int. J. Syst. Evol. Microbiol.">
        <title>Complete genome sequence of Corynebacterium casei LMG S-19264T (=DSM 44701T), isolated from a smear-ripened cheese.</title>
        <authorList>
            <consortium name="US DOE Joint Genome Institute (JGI-PGF)"/>
            <person name="Walter F."/>
            <person name="Albersmeier A."/>
            <person name="Kalinowski J."/>
            <person name="Ruckert C."/>
        </authorList>
    </citation>
    <scope>NUCLEOTIDE SEQUENCE</scope>
    <source>
        <strain evidence="1">VKM B-1606</strain>
    </source>
</reference>
<dbReference type="EMBL" id="JAFBCY010000003">
    <property type="protein sequence ID" value="MBM7852277.1"/>
    <property type="molecule type" value="Genomic_DNA"/>
</dbReference>
<organism evidence="1 4">
    <name type="scientific">Methylopila capsulata</name>
    <dbReference type="NCBI Taxonomy" id="61654"/>
    <lineage>
        <taxon>Bacteria</taxon>
        <taxon>Pseudomonadati</taxon>
        <taxon>Pseudomonadota</taxon>
        <taxon>Alphaproteobacteria</taxon>
        <taxon>Hyphomicrobiales</taxon>
        <taxon>Methylopilaceae</taxon>
        <taxon>Methylopila</taxon>
    </lineage>
</organism>
<dbReference type="InterPro" id="IPR016130">
    <property type="entry name" value="Tyr_Pase_AS"/>
</dbReference>
<dbReference type="SUPFAM" id="SSF52799">
    <property type="entry name" value="(Phosphotyrosine protein) phosphatases II"/>
    <property type="match status" value="1"/>
</dbReference>
<sequence>MIIVCPASQLEDSVARYGVKRVLTLTSGGLPTPRPAGVAAEDHLTVTFHDLLGARDGHVAPGAAHVAEALAFAARDDLPLLVHCYAGVSRSPAMAYAIACARAPDRDEAEIAQELRRLSPSATPNALVVALADDALGRGGRMRAAIAAIGRGEDAFEGEVFVLPTGPVR</sequence>
<dbReference type="PROSITE" id="PS00383">
    <property type="entry name" value="TYR_PHOSPHATASE_1"/>
    <property type="match status" value="1"/>
</dbReference>
<evidence type="ECO:0000313" key="3">
    <source>
        <dbReference type="Proteomes" id="UP000758856"/>
    </source>
</evidence>
<dbReference type="RefSeq" id="WP_204950689.1">
    <property type="nucleotide sequence ID" value="NZ_BSFF01000003.1"/>
</dbReference>
<dbReference type="AlphaFoldDB" id="A0A9W6MSW9"/>
<reference evidence="1" key="3">
    <citation type="submission" date="2023-01" db="EMBL/GenBank/DDBJ databases">
        <authorList>
            <person name="Sun Q."/>
            <person name="Evtushenko L."/>
        </authorList>
    </citation>
    <scope>NUCLEOTIDE SEQUENCE</scope>
    <source>
        <strain evidence="1">VKM B-1606</strain>
    </source>
</reference>
<comment type="caution">
    <text evidence="1">The sequence shown here is derived from an EMBL/GenBank/DDBJ whole genome shotgun (WGS) entry which is preliminary data.</text>
</comment>
<evidence type="ECO:0000313" key="4">
    <source>
        <dbReference type="Proteomes" id="UP001143400"/>
    </source>
</evidence>
<protein>
    <submittedName>
        <fullName evidence="1">Protein-tyrosine-phosphatase</fullName>
    </submittedName>
</protein>
<dbReference type="EMBL" id="BSFF01000003">
    <property type="protein sequence ID" value="GLK56486.1"/>
    <property type="molecule type" value="Genomic_DNA"/>
</dbReference>